<gene>
    <name evidence="9" type="ORF">HPB52_017262</name>
</gene>
<name>A0A9D4PHD7_RHISA</name>
<keyword evidence="3 8" id="KW-0812">Transmembrane</keyword>
<dbReference type="VEuPathDB" id="VectorBase:RSAN_044996"/>
<keyword evidence="7" id="KW-0325">Glycoprotein</keyword>
<proteinExistence type="predicted"/>
<evidence type="ECO:0000313" key="9">
    <source>
        <dbReference type="EMBL" id="KAH7939769.1"/>
    </source>
</evidence>
<feature type="transmembrane region" description="Helical" evidence="8">
    <location>
        <begin position="125"/>
        <end position="146"/>
    </location>
</feature>
<evidence type="ECO:0008006" key="11">
    <source>
        <dbReference type="Google" id="ProtNLM"/>
    </source>
</evidence>
<reference evidence="9" key="2">
    <citation type="submission" date="2021-09" db="EMBL/GenBank/DDBJ databases">
        <authorList>
            <person name="Jia N."/>
            <person name="Wang J."/>
            <person name="Shi W."/>
            <person name="Du L."/>
            <person name="Sun Y."/>
            <person name="Zhan W."/>
            <person name="Jiang J."/>
            <person name="Wang Q."/>
            <person name="Zhang B."/>
            <person name="Ji P."/>
            <person name="Sakyi L.B."/>
            <person name="Cui X."/>
            <person name="Yuan T."/>
            <person name="Jiang B."/>
            <person name="Yang W."/>
            <person name="Lam T.T.-Y."/>
            <person name="Chang Q."/>
            <person name="Ding S."/>
            <person name="Wang X."/>
            <person name="Zhu J."/>
            <person name="Ruan X."/>
            <person name="Zhao L."/>
            <person name="Wei J."/>
            <person name="Que T."/>
            <person name="Du C."/>
            <person name="Cheng J."/>
            <person name="Dai P."/>
            <person name="Han X."/>
            <person name="Huang E."/>
            <person name="Gao Y."/>
            <person name="Liu J."/>
            <person name="Shao H."/>
            <person name="Ye R."/>
            <person name="Li L."/>
            <person name="Wei W."/>
            <person name="Wang X."/>
            <person name="Wang C."/>
            <person name="Huo Q."/>
            <person name="Li W."/>
            <person name="Guo W."/>
            <person name="Chen H."/>
            <person name="Chen S."/>
            <person name="Zhou L."/>
            <person name="Zhou L."/>
            <person name="Ni X."/>
            <person name="Tian J."/>
            <person name="Zhou Y."/>
            <person name="Sheng Y."/>
            <person name="Liu T."/>
            <person name="Pan Y."/>
            <person name="Xia L."/>
            <person name="Li J."/>
            <person name="Zhao F."/>
            <person name="Cao W."/>
        </authorList>
    </citation>
    <scope>NUCLEOTIDE SEQUENCE</scope>
    <source>
        <strain evidence="9">Rsan-2018</strain>
        <tissue evidence="9">Larvae</tissue>
    </source>
</reference>
<dbReference type="SUPFAM" id="SSF53850">
    <property type="entry name" value="Periplasmic binding protein-like II"/>
    <property type="match status" value="1"/>
</dbReference>
<dbReference type="EMBL" id="JABSTV010001254">
    <property type="protein sequence ID" value="KAH7939769.1"/>
    <property type="molecule type" value="Genomic_DNA"/>
</dbReference>
<accession>A0A9D4PHD7</accession>
<evidence type="ECO:0000256" key="3">
    <source>
        <dbReference type="ARBA" id="ARBA00022692"/>
    </source>
</evidence>
<evidence type="ECO:0000256" key="7">
    <source>
        <dbReference type="ARBA" id="ARBA00023180"/>
    </source>
</evidence>
<evidence type="ECO:0000313" key="10">
    <source>
        <dbReference type="Proteomes" id="UP000821837"/>
    </source>
</evidence>
<keyword evidence="10" id="KW-1185">Reference proteome</keyword>
<dbReference type="GO" id="GO:0005886">
    <property type="term" value="C:plasma membrane"/>
    <property type="evidence" value="ECO:0007669"/>
    <property type="project" value="UniProtKB-SubCell"/>
</dbReference>
<keyword evidence="4 8" id="KW-1133">Transmembrane helix</keyword>
<reference evidence="9" key="1">
    <citation type="journal article" date="2020" name="Cell">
        <title>Large-Scale Comparative Analyses of Tick Genomes Elucidate Their Genetic Diversity and Vector Capacities.</title>
        <authorList>
            <consortium name="Tick Genome and Microbiome Consortium (TIGMIC)"/>
            <person name="Jia N."/>
            <person name="Wang J."/>
            <person name="Shi W."/>
            <person name="Du L."/>
            <person name="Sun Y."/>
            <person name="Zhan W."/>
            <person name="Jiang J.F."/>
            <person name="Wang Q."/>
            <person name="Zhang B."/>
            <person name="Ji P."/>
            <person name="Bell-Sakyi L."/>
            <person name="Cui X.M."/>
            <person name="Yuan T.T."/>
            <person name="Jiang B.G."/>
            <person name="Yang W.F."/>
            <person name="Lam T.T."/>
            <person name="Chang Q.C."/>
            <person name="Ding S.J."/>
            <person name="Wang X.J."/>
            <person name="Zhu J.G."/>
            <person name="Ruan X.D."/>
            <person name="Zhao L."/>
            <person name="Wei J.T."/>
            <person name="Ye R.Z."/>
            <person name="Que T.C."/>
            <person name="Du C.H."/>
            <person name="Zhou Y.H."/>
            <person name="Cheng J.X."/>
            <person name="Dai P.F."/>
            <person name="Guo W.B."/>
            <person name="Han X.H."/>
            <person name="Huang E.J."/>
            <person name="Li L.F."/>
            <person name="Wei W."/>
            <person name="Gao Y.C."/>
            <person name="Liu J.Z."/>
            <person name="Shao H.Z."/>
            <person name="Wang X."/>
            <person name="Wang C.C."/>
            <person name="Yang T.C."/>
            <person name="Huo Q.B."/>
            <person name="Li W."/>
            <person name="Chen H.Y."/>
            <person name="Chen S.E."/>
            <person name="Zhou L.G."/>
            <person name="Ni X.B."/>
            <person name="Tian J.H."/>
            <person name="Sheng Y."/>
            <person name="Liu T."/>
            <person name="Pan Y.S."/>
            <person name="Xia L.Y."/>
            <person name="Li J."/>
            <person name="Zhao F."/>
            <person name="Cao W.C."/>
        </authorList>
    </citation>
    <scope>NUCLEOTIDE SEQUENCE</scope>
    <source>
        <strain evidence="9">Rsan-2018</strain>
    </source>
</reference>
<comment type="caution">
    <text evidence="9">The sequence shown here is derived from an EMBL/GenBank/DDBJ whole genome shotgun (WGS) entry which is preliminary data.</text>
</comment>
<dbReference type="AlphaFoldDB" id="A0A9D4PHD7"/>
<protein>
    <recommendedName>
        <fullName evidence="11">Ionotropic receptor</fullName>
    </recommendedName>
</protein>
<keyword evidence="5 8" id="KW-0472">Membrane</keyword>
<keyword evidence="2" id="KW-1003">Cell membrane</keyword>
<dbReference type="PANTHER" id="PTHR42643">
    <property type="entry name" value="IONOTROPIC RECEPTOR 20A-RELATED"/>
    <property type="match status" value="1"/>
</dbReference>
<evidence type="ECO:0000256" key="5">
    <source>
        <dbReference type="ARBA" id="ARBA00023136"/>
    </source>
</evidence>
<evidence type="ECO:0000256" key="8">
    <source>
        <dbReference type="SAM" id="Phobius"/>
    </source>
</evidence>
<evidence type="ECO:0000256" key="6">
    <source>
        <dbReference type="ARBA" id="ARBA00023170"/>
    </source>
</evidence>
<keyword evidence="6" id="KW-0675">Receptor</keyword>
<dbReference type="PANTHER" id="PTHR42643:SF24">
    <property type="entry name" value="IONOTROPIC RECEPTOR 60A"/>
    <property type="match status" value="1"/>
</dbReference>
<evidence type="ECO:0000256" key="4">
    <source>
        <dbReference type="ARBA" id="ARBA00022989"/>
    </source>
</evidence>
<evidence type="ECO:0000256" key="2">
    <source>
        <dbReference type="ARBA" id="ARBA00022475"/>
    </source>
</evidence>
<sequence length="160" mass="18150">MALRNAVQKWSQFVASDTQTCAKRTRQRQAVFFGASIVLEKYIHYLQGQVQISREYAGDVMLPVSLLLPKASPYKEPLNYAVIRMVETGLMEEIKGRYWKRTLPQPSTLDAVGEWQQLHFNVSTLPFIILVAGLGISSVVFLCEMSRGIAKKRRKRAASM</sequence>
<comment type="subcellular location">
    <subcellularLocation>
        <location evidence="1">Cell membrane</location>
        <topology evidence="1">Multi-pass membrane protein</topology>
    </subcellularLocation>
</comment>
<dbReference type="InterPro" id="IPR052192">
    <property type="entry name" value="Insect_Ionotropic_Sensory_Rcpt"/>
</dbReference>
<organism evidence="9 10">
    <name type="scientific">Rhipicephalus sanguineus</name>
    <name type="common">Brown dog tick</name>
    <name type="synonym">Ixodes sanguineus</name>
    <dbReference type="NCBI Taxonomy" id="34632"/>
    <lineage>
        <taxon>Eukaryota</taxon>
        <taxon>Metazoa</taxon>
        <taxon>Ecdysozoa</taxon>
        <taxon>Arthropoda</taxon>
        <taxon>Chelicerata</taxon>
        <taxon>Arachnida</taxon>
        <taxon>Acari</taxon>
        <taxon>Parasitiformes</taxon>
        <taxon>Ixodida</taxon>
        <taxon>Ixodoidea</taxon>
        <taxon>Ixodidae</taxon>
        <taxon>Rhipicephalinae</taxon>
        <taxon>Rhipicephalus</taxon>
        <taxon>Rhipicephalus</taxon>
    </lineage>
</organism>
<dbReference type="Proteomes" id="UP000821837">
    <property type="component" value="Chromosome 8"/>
</dbReference>
<evidence type="ECO:0000256" key="1">
    <source>
        <dbReference type="ARBA" id="ARBA00004651"/>
    </source>
</evidence>